<reference evidence="2 3" key="1">
    <citation type="submission" date="2020-03" db="EMBL/GenBank/DDBJ databases">
        <title>Genomic Encyclopedia of Type Strains, Phase IV (KMG-IV): sequencing the most valuable type-strain genomes for metagenomic binning, comparative biology and taxonomic classification.</title>
        <authorList>
            <person name="Goeker M."/>
        </authorList>
    </citation>
    <scope>NUCLEOTIDE SEQUENCE [LARGE SCALE GENOMIC DNA]</scope>
    <source>
        <strain evidence="2 3">DSM 19867</strain>
    </source>
</reference>
<keyword evidence="3" id="KW-1185">Reference proteome</keyword>
<name>A0A846MWC6_9PROT</name>
<dbReference type="Pfam" id="PF08695">
    <property type="entry name" value="Coa1"/>
    <property type="match status" value="1"/>
</dbReference>
<feature type="transmembrane region" description="Helical" evidence="1">
    <location>
        <begin position="20"/>
        <end position="45"/>
    </location>
</feature>
<keyword evidence="1" id="KW-1133">Transmembrane helix</keyword>
<gene>
    <name evidence="2" type="ORF">FHS83_000658</name>
</gene>
<accession>A0A846MWC6</accession>
<dbReference type="InterPro" id="IPR014807">
    <property type="entry name" value="Coa1"/>
</dbReference>
<keyword evidence="1" id="KW-0472">Membrane</keyword>
<organism evidence="2 3">
    <name type="scientific">Rhizomicrobium palustre</name>
    <dbReference type="NCBI Taxonomy" id="189966"/>
    <lineage>
        <taxon>Bacteria</taxon>
        <taxon>Pseudomonadati</taxon>
        <taxon>Pseudomonadota</taxon>
        <taxon>Alphaproteobacteria</taxon>
        <taxon>Micropepsales</taxon>
        <taxon>Micropepsaceae</taxon>
        <taxon>Rhizomicrobium</taxon>
    </lineage>
</organism>
<sequence length="157" mass="17325">MMDSYAEEQQQRRPNRSCLWGCLGSMAAVAIVLTAVFCYSAWYFYKGFSSDARIKTVIATLSHDAQAAEVLGENIKVMEIELSTFNYSADTDQGKRSGNARYVLKVAGSRGSGEVKADLDVSGHEPKITLMILTDREGRTYYLIGTPPPNPMLQNSI</sequence>
<dbReference type="AlphaFoldDB" id="A0A846MWC6"/>
<evidence type="ECO:0000313" key="3">
    <source>
        <dbReference type="Proteomes" id="UP000570514"/>
    </source>
</evidence>
<protein>
    <submittedName>
        <fullName evidence="2">FAD/FMN-containing dehydrogenase</fullName>
    </submittedName>
</protein>
<proteinExistence type="predicted"/>
<evidence type="ECO:0000313" key="2">
    <source>
        <dbReference type="EMBL" id="NIK87340.1"/>
    </source>
</evidence>
<evidence type="ECO:0000256" key="1">
    <source>
        <dbReference type="SAM" id="Phobius"/>
    </source>
</evidence>
<dbReference type="RefSeq" id="WP_167080870.1">
    <property type="nucleotide sequence ID" value="NZ_BAAADC010000001.1"/>
</dbReference>
<comment type="caution">
    <text evidence="2">The sequence shown here is derived from an EMBL/GenBank/DDBJ whole genome shotgun (WGS) entry which is preliminary data.</text>
</comment>
<dbReference type="EMBL" id="JAASRM010000001">
    <property type="protein sequence ID" value="NIK87340.1"/>
    <property type="molecule type" value="Genomic_DNA"/>
</dbReference>
<keyword evidence="1" id="KW-0812">Transmembrane</keyword>
<dbReference type="Proteomes" id="UP000570514">
    <property type="component" value="Unassembled WGS sequence"/>
</dbReference>